<keyword evidence="2" id="KW-1185">Reference proteome</keyword>
<dbReference type="Gene3D" id="1.10.150.240">
    <property type="entry name" value="Putative phosphatase, domain 2"/>
    <property type="match status" value="1"/>
</dbReference>
<name>A0ABD3GRG0_9MARC</name>
<accession>A0ABD3GRG0</accession>
<sequence>MERAIVGPPSVQSAVRIMRDVGQQRSSGATFGATSVLGMLGLSRWKKMDKVHKPVNAEGYGKSMMSVGVARALNSDTRPGSDSNAAVLMEIDGVLCDVHRHGNRQAFNLAFQDLGLDCAQWTEAVYSDLMRAAGGVEEKMLSTYFTRIGWPAALPTSEKELFVKKVIGAKGKALAKLALDGSLPLRPGLEEFIDEVLEAGVPLILISAYYKDGEELARILVKKLGEERAREIIIVNEEAVAKSAYGQLVLGEGVSSGFDEQLAAAAARAVAAEKQRLAEEVASMLKLSVEVDTTYSQMSKKAVAALRAAAELAERGVDRCVLLATGHPGAQAAQKIGMPCVVVRSSLTTRAEFPAAKGALDGYGPGAVTLSRLLKLLQ</sequence>
<evidence type="ECO:0000313" key="1">
    <source>
        <dbReference type="EMBL" id="KAL3680650.1"/>
    </source>
</evidence>
<evidence type="ECO:0000313" key="2">
    <source>
        <dbReference type="Proteomes" id="UP001633002"/>
    </source>
</evidence>
<reference evidence="1 2" key="1">
    <citation type="submission" date="2024-09" db="EMBL/GenBank/DDBJ databases">
        <title>Chromosome-scale assembly of Riccia sorocarpa.</title>
        <authorList>
            <person name="Paukszto L."/>
        </authorList>
    </citation>
    <scope>NUCLEOTIDE SEQUENCE [LARGE SCALE GENOMIC DNA]</scope>
    <source>
        <strain evidence="1">LP-2024</strain>
        <tissue evidence="1">Aerial parts of the thallus</tissue>
    </source>
</reference>
<dbReference type="Gene3D" id="3.40.50.1000">
    <property type="entry name" value="HAD superfamily/HAD-like"/>
    <property type="match status" value="1"/>
</dbReference>
<comment type="caution">
    <text evidence="1">The sequence shown here is derived from an EMBL/GenBank/DDBJ whole genome shotgun (WGS) entry which is preliminary data.</text>
</comment>
<dbReference type="InterPro" id="IPR044999">
    <property type="entry name" value="CbbY-like"/>
</dbReference>
<dbReference type="InterPro" id="IPR036412">
    <property type="entry name" value="HAD-like_sf"/>
</dbReference>
<dbReference type="Proteomes" id="UP001633002">
    <property type="component" value="Unassembled WGS sequence"/>
</dbReference>
<dbReference type="PANTHER" id="PTHR42896:SF3">
    <property type="entry name" value="PROTEIN, PUTATIVE, EXPRESSED-RELATED"/>
    <property type="match status" value="1"/>
</dbReference>
<proteinExistence type="predicted"/>
<dbReference type="SUPFAM" id="SSF56784">
    <property type="entry name" value="HAD-like"/>
    <property type="match status" value="1"/>
</dbReference>
<gene>
    <name evidence="1" type="ORF">R1sor_023606</name>
</gene>
<dbReference type="EMBL" id="JBJQOH010000007">
    <property type="protein sequence ID" value="KAL3680650.1"/>
    <property type="molecule type" value="Genomic_DNA"/>
</dbReference>
<dbReference type="PANTHER" id="PTHR42896">
    <property type="entry name" value="XYLULOSE-1,5-BISPHOSPHATE (XUBP) PHOSPHATASE"/>
    <property type="match status" value="1"/>
</dbReference>
<dbReference type="AlphaFoldDB" id="A0ABD3GRG0"/>
<organism evidence="1 2">
    <name type="scientific">Riccia sorocarpa</name>
    <dbReference type="NCBI Taxonomy" id="122646"/>
    <lineage>
        <taxon>Eukaryota</taxon>
        <taxon>Viridiplantae</taxon>
        <taxon>Streptophyta</taxon>
        <taxon>Embryophyta</taxon>
        <taxon>Marchantiophyta</taxon>
        <taxon>Marchantiopsida</taxon>
        <taxon>Marchantiidae</taxon>
        <taxon>Marchantiales</taxon>
        <taxon>Ricciaceae</taxon>
        <taxon>Riccia</taxon>
    </lineage>
</organism>
<dbReference type="InterPro" id="IPR023198">
    <property type="entry name" value="PGP-like_dom2"/>
</dbReference>
<protein>
    <submittedName>
        <fullName evidence="1">Uncharacterized protein</fullName>
    </submittedName>
</protein>
<dbReference type="InterPro" id="IPR023214">
    <property type="entry name" value="HAD_sf"/>
</dbReference>